<evidence type="ECO:0000313" key="9">
    <source>
        <dbReference type="Proteomes" id="UP000437017"/>
    </source>
</evidence>
<dbReference type="PROSITE" id="PS50023">
    <property type="entry name" value="LIM_DOMAIN_2"/>
    <property type="match status" value="2"/>
</dbReference>
<feature type="domain" description="LIM zinc-binding" evidence="7">
    <location>
        <begin position="4"/>
        <end position="63"/>
    </location>
</feature>
<evidence type="ECO:0000313" key="8">
    <source>
        <dbReference type="EMBL" id="KAB0391611.1"/>
    </source>
</evidence>
<dbReference type="GO" id="GO:0043542">
    <property type="term" value="P:endothelial cell migration"/>
    <property type="evidence" value="ECO:0007669"/>
    <property type="project" value="TreeGrafter"/>
</dbReference>
<dbReference type="FunFam" id="2.10.110.10:FF:000009">
    <property type="entry name" value="Paxillin isoform 1"/>
    <property type="match status" value="1"/>
</dbReference>
<reference evidence="8 9" key="1">
    <citation type="journal article" date="2019" name="PLoS ONE">
        <title>Genomic analyses reveal an absence of contemporary introgressive admixture between fin whales and blue whales, despite known hybrids.</title>
        <authorList>
            <person name="Westbury M.V."/>
            <person name="Petersen B."/>
            <person name="Lorenzen E.D."/>
        </authorList>
    </citation>
    <scope>NUCLEOTIDE SEQUENCE [LARGE SCALE GENOMIC DNA]</scope>
    <source>
        <strain evidence="8">FinWhale-01</strain>
    </source>
</reference>
<dbReference type="GO" id="GO:0050859">
    <property type="term" value="P:negative regulation of B cell receptor signaling pathway"/>
    <property type="evidence" value="ECO:0007669"/>
    <property type="project" value="TreeGrafter"/>
</dbReference>
<dbReference type="SMART" id="SM00132">
    <property type="entry name" value="LIM"/>
    <property type="match status" value="2"/>
</dbReference>
<sequence length="122" mass="13922">MFSPKCGGCNRPVLENYLSAMDTVWHPECFVCGDCFSSFSTGSFFELDGRPFCELHYHHRRGTLCHGCGQPITGRCISAMGYKFHPEHFVCAFCLTQLSKGIFREQNDKTYCQPCFNKLFPL</sequence>
<evidence type="ECO:0000256" key="1">
    <source>
        <dbReference type="ARBA" id="ARBA00004246"/>
    </source>
</evidence>
<proteinExistence type="inferred from homology"/>
<dbReference type="GO" id="GO:0007179">
    <property type="term" value="P:transforming growth factor beta receptor signaling pathway"/>
    <property type="evidence" value="ECO:0007669"/>
    <property type="project" value="TreeGrafter"/>
</dbReference>
<evidence type="ECO:0000256" key="2">
    <source>
        <dbReference type="ARBA" id="ARBA00005813"/>
    </source>
</evidence>
<dbReference type="OrthoDB" id="15567at2759"/>
<evidence type="ECO:0000256" key="5">
    <source>
        <dbReference type="ARBA" id="ARBA00023038"/>
    </source>
</evidence>
<dbReference type="Proteomes" id="UP000437017">
    <property type="component" value="Unassembled WGS sequence"/>
</dbReference>
<evidence type="ECO:0000256" key="3">
    <source>
        <dbReference type="ARBA" id="ARBA00022723"/>
    </source>
</evidence>
<dbReference type="AlphaFoldDB" id="A0A643BUD1"/>
<dbReference type="InterPro" id="IPR001781">
    <property type="entry name" value="Znf_LIM"/>
</dbReference>
<dbReference type="CDD" id="cd09339">
    <property type="entry name" value="LIM4_Paxillin_like"/>
    <property type="match status" value="1"/>
</dbReference>
<keyword evidence="3 6" id="KW-0479">Metal-binding</keyword>
<dbReference type="GO" id="GO:0046872">
    <property type="term" value="F:metal ion binding"/>
    <property type="evidence" value="ECO:0007669"/>
    <property type="project" value="UniProtKB-KW"/>
</dbReference>
<keyword evidence="9" id="KW-1185">Reference proteome</keyword>
<name>A0A643BUD1_BALPH</name>
<dbReference type="EMBL" id="SGJD01004408">
    <property type="protein sequence ID" value="KAB0391611.1"/>
    <property type="molecule type" value="Genomic_DNA"/>
</dbReference>
<comment type="caution">
    <text evidence="8">The sequence shown here is derived from an EMBL/GenBank/DDBJ whole genome shotgun (WGS) entry which is preliminary data.</text>
</comment>
<comment type="subcellular location">
    <subcellularLocation>
        <location evidence="1">Cell junction</location>
        <location evidence="1">Focal adhesion</location>
    </subcellularLocation>
</comment>
<evidence type="ECO:0000256" key="6">
    <source>
        <dbReference type="PROSITE-ProRule" id="PRU00125"/>
    </source>
</evidence>
<dbReference type="SUPFAM" id="SSF57716">
    <property type="entry name" value="Glucocorticoid receptor-like (DNA-binding domain)"/>
    <property type="match status" value="3"/>
</dbReference>
<feature type="domain" description="LIM zinc-binding" evidence="7">
    <location>
        <begin position="64"/>
        <end position="122"/>
    </location>
</feature>
<keyword evidence="4 6" id="KW-0862">Zinc</keyword>
<organism evidence="8 9">
    <name type="scientific">Balaenoptera physalus</name>
    <name type="common">Fin whale</name>
    <name type="synonym">Balaena physalus</name>
    <dbReference type="NCBI Taxonomy" id="9770"/>
    <lineage>
        <taxon>Eukaryota</taxon>
        <taxon>Metazoa</taxon>
        <taxon>Chordata</taxon>
        <taxon>Craniata</taxon>
        <taxon>Vertebrata</taxon>
        <taxon>Euteleostomi</taxon>
        <taxon>Mammalia</taxon>
        <taxon>Eutheria</taxon>
        <taxon>Laurasiatheria</taxon>
        <taxon>Artiodactyla</taxon>
        <taxon>Whippomorpha</taxon>
        <taxon>Cetacea</taxon>
        <taxon>Mysticeti</taxon>
        <taxon>Balaenopteridae</taxon>
        <taxon>Balaenoptera</taxon>
    </lineage>
</organism>
<dbReference type="PANTHER" id="PTHR24216:SF23">
    <property type="entry name" value="LEUPAXIN"/>
    <property type="match status" value="1"/>
</dbReference>
<evidence type="ECO:0000256" key="4">
    <source>
        <dbReference type="ARBA" id="ARBA00022833"/>
    </source>
</evidence>
<dbReference type="Pfam" id="PF00412">
    <property type="entry name" value="LIM"/>
    <property type="match status" value="2"/>
</dbReference>
<keyword evidence="5 6" id="KW-0440">LIM domain</keyword>
<dbReference type="GO" id="GO:0034446">
    <property type="term" value="P:substrate adhesion-dependent cell spreading"/>
    <property type="evidence" value="ECO:0007669"/>
    <property type="project" value="TreeGrafter"/>
</dbReference>
<dbReference type="GO" id="GO:0005925">
    <property type="term" value="C:focal adhesion"/>
    <property type="evidence" value="ECO:0007669"/>
    <property type="project" value="UniProtKB-SubCell"/>
</dbReference>
<gene>
    <name evidence="8" type="ORF">E2I00_015183</name>
</gene>
<evidence type="ECO:0000259" key="7">
    <source>
        <dbReference type="PROSITE" id="PS50023"/>
    </source>
</evidence>
<accession>A0A643BUD1</accession>
<dbReference type="PROSITE" id="PS00478">
    <property type="entry name" value="LIM_DOMAIN_1"/>
    <property type="match status" value="2"/>
</dbReference>
<dbReference type="PANTHER" id="PTHR24216">
    <property type="entry name" value="PAXILLIN-RELATED"/>
    <property type="match status" value="1"/>
</dbReference>
<comment type="similarity">
    <text evidence="2">Belongs to the paxillin family.</text>
</comment>
<dbReference type="FunFam" id="2.10.110.10:FF:000012">
    <property type="entry name" value="Paxillin isoform 1"/>
    <property type="match status" value="1"/>
</dbReference>
<dbReference type="Gene3D" id="2.10.110.10">
    <property type="entry name" value="Cysteine Rich Protein"/>
    <property type="match status" value="2"/>
</dbReference>
<protein>
    <recommendedName>
        <fullName evidence="7">LIM zinc-binding domain-containing protein</fullName>
    </recommendedName>
</protein>